<dbReference type="GO" id="GO:0004823">
    <property type="term" value="F:leucine-tRNA ligase activity"/>
    <property type="evidence" value="ECO:0007669"/>
    <property type="project" value="UniProtKB-EC"/>
</dbReference>
<comment type="similarity">
    <text evidence="1">Belongs to the class-I aminoacyl-tRNA synthetase family.</text>
</comment>
<evidence type="ECO:0000256" key="3">
    <source>
        <dbReference type="ARBA" id="ARBA00022598"/>
    </source>
</evidence>
<dbReference type="InterPro" id="IPR013155">
    <property type="entry name" value="M/V/L/I-tRNA-synth_anticd-bd"/>
</dbReference>
<evidence type="ECO:0000256" key="2">
    <source>
        <dbReference type="ARBA" id="ARBA00013164"/>
    </source>
</evidence>
<gene>
    <name evidence="10" type="ORF">VT99_11193</name>
</gene>
<comment type="catalytic activity">
    <reaction evidence="8">
        <text>tRNA(Leu) + L-leucine + ATP = L-leucyl-tRNA(Leu) + AMP + diphosphate</text>
        <dbReference type="Rhea" id="RHEA:11688"/>
        <dbReference type="Rhea" id="RHEA-COMP:9613"/>
        <dbReference type="Rhea" id="RHEA-COMP:9622"/>
        <dbReference type="ChEBI" id="CHEBI:30616"/>
        <dbReference type="ChEBI" id="CHEBI:33019"/>
        <dbReference type="ChEBI" id="CHEBI:57427"/>
        <dbReference type="ChEBI" id="CHEBI:78442"/>
        <dbReference type="ChEBI" id="CHEBI:78494"/>
        <dbReference type="ChEBI" id="CHEBI:456215"/>
        <dbReference type="EC" id="6.1.1.4"/>
    </reaction>
</comment>
<proteinExistence type="inferred from homology"/>
<dbReference type="GO" id="GO:0005829">
    <property type="term" value="C:cytosol"/>
    <property type="evidence" value="ECO:0007669"/>
    <property type="project" value="TreeGrafter"/>
</dbReference>
<evidence type="ECO:0000313" key="11">
    <source>
        <dbReference type="Proteomes" id="UP000286862"/>
    </source>
</evidence>
<sequence>CVWLFFNRVFRLMHSHSDCFAAFDGETGGAALIQVDELSQTDRQLHRKTHQTIQRVTDSIETNFHFNTAISGVMELVNQITAAAGDGAKQPVGQAVLREALQTVLILLFPMVPHFCQELWELTGHNDPLDHHRWPEHDPEAVKEDELTVVVQVNGKVRSRLQVAADIGEEDIKRKALGDERVTNFIGDKAVKKIIVVKGKLVNIVV</sequence>
<protein>
    <recommendedName>
        <fullName evidence="2">leucine--tRNA ligase</fullName>
        <ecNumber evidence="2">6.1.1.4</ecNumber>
    </recommendedName>
</protein>
<keyword evidence="6" id="KW-0648">Protein biosynthesis</keyword>
<evidence type="ECO:0000256" key="4">
    <source>
        <dbReference type="ARBA" id="ARBA00022741"/>
    </source>
</evidence>
<dbReference type="GO" id="GO:0005524">
    <property type="term" value="F:ATP binding"/>
    <property type="evidence" value="ECO:0007669"/>
    <property type="project" value="UniProtKB-KW"/>
</dbReference>
<dbReference type="Proteomes" id="UP000286862">
    <property type="component" value="Unassembled WGS sequence"/>
</dbReference>
<dbReference type="InterPro" id="IPR009080">
    <property type="entry name" value="tRNAsynth_Ia_anticodon-bd"/>
</dbReference>
<keyword evidence="4" id="KW-0547">Nucleotide-binding</keyword>
<comment type="caution">
    <text evidence="10">The sequence shown here is derived from an EMBL/GenBank/DDBJ whole genome shotgun (WGS) entry which is preliminary data.</text>
</comment>
<evidence type="ECO:0000256" key="6">
    <source>
        <dbReference type="ARBA" id="ARBA00022917"/>
    </source>
</evidence>
<evidence type="ECO:0000313" key="10">
    <source>
        <dbReference type="EMBL" id="RWX48192.1"/>
    </source>
</evidence>
<evidence type="ECO:0000256" key="5">
    <source>
        <dbReference type="ARBA" id="ARBA00022840"/>
    </source>
</evidence>
<evidence type="ECO:0000256" key="7">
    <source>
        <dbReference type="ARBA" id="ARBA00023146"/>
    </source>
</evidence>
<dbReference type="CDD" id="cd07958">
    <property type="entry name" value="Anticodon_Ia_Leu_BEm"/>
    <property type="match status" value="1"/>
</dbReference>
<feature type="non-terminal residue" evidence="10">
    <location>
        <position position="1"/>
    </location>
</feature>
<dbReference type="PANTHER" id="PTHR43740:SF2">
    <property type="entry name" value="LEUCINE--TRNA LIGASE, MITOCHONDRIAL"/>
    <property type="match status" value="1"/>
</dbReference>
<keyword evidence="7" id="KW-0030">Aminoacyl-tRNA synthetase</keyword>
<accession>A0A444J557</accession>
<evidence type="ECO:0000259" key="9">
    <source>
        <dbReference type="Pfam" id="PF08264"/>
    </source>
</evidence>
<dbReference type="EMBL" id="MTKQ01000119">
    <property type="protein sequence ID" value="RWX48192.1"/>
    <property type="molecule type" value="Genomic_DNA"/>
</dbReference>
<evidence type="ECO:0000256" key="8">
    <source>
        <dbReference type="ARBA" id="ARBA00047469"/>
    </source>
</evidence>
<dbReference type="InterPro" id="IPR002302">
    <property type="entry name" value="Leu-tRNA-ligase"/>
</dbReference>
<evidence type="ECO:0000256" key="1">
    <source>
        <dbReference type="ARBA" id="ARBA00005594"/>
    </source>
</evidence>
<dbReference type="Gene3D" id="1.10.730.10">
    <property type="entry name" value="Isoleucyl-tRNA Synthetase, Domain 1"/>
    <property type="match status" value="1"/>
</dbReference>
<dbReference type="SUPFAM" id="SSF47323">
    <property type="entry name" value="Anticodon-binding domain of a subclass of class I aminoacyl-tRNA synthetases"/>
    <property type="match status" value="1"/>
</dbReference>
<dbReference type="Pfam" id="PF08264">
    <property type="entry name" value="Anticodon_1"/>
    <property type="match status" value="1"/>
</dbReference>
<keyword evidence="5" id="KW-0067">ATP-binding</keyword>
<reference evidence="10 11" key="1">
    <citation type="submission" date="2017-01" db="EMBL/GenBank/DDBJ databases">
        <title>The cable genome- insights into the physiology and evolution of filamentous bacteria capable of sulfide oxidation via long distance electron transfer.</title>
        <authorList>
            <person name="Schreiber L."/>
            <person name="Bjerg J.T."/>
            <person name="Boggild A."/>
            <person name="Van De Vossenberg J."/>
            <person name="Meysman F."/>
            <person name="Nielsen L.P."/>
            <person name="Schramm A."/>
            <person name="Kjeldsen K.U."/>
        </authorList>
    </citation>
    <scope>NUCLEOTIDE SEQUENCE [LARGE SCALE GENOMIC DNA]</scope>
    <source>
        <strain evidence="10">A2</strain>
    </source>
</reference>
<dbReference type="EC" id="6.1.1.4" evidence="2"/>
<dbReference type="FunFam" id="1.10.730.10:FF:000002">
    <property type="entry name" value="Leucine--tRNA ligase"/>
    <property type="match status" value="1"/>
</dbReference>
<dbReference type="GO" id="GO:0006429">
    <property type="term" value="P:leucyl-tRNA aminoacylation"/>
    <property type="evidence" value="ECO:0007669"/>
    <property type="project" value="InterPro"/>
</dbReference>
<dbReference type="AlphaFoldDB" id="A0A444J557"/>
<dbReference type="PANTHER" id="PTHR43740">
    <property type="entry name" value="LEUCYL-TRNA SYNTHETASE"/>
    <property type="match status" value="1"/>
</dbReference>
<organism evidence="10 11">
    <name type="scientific">Candidatus Electrothrix marina</name>
    <dbReference type="NCBI Taxonomy" id="1859130"/>
    <lineage>
        <taxon>Bacteria</taxon>
        <taxon>Pseudomonadati</taxon>
        <taxon>Thermodesulfobacteriota</taxon>
        <taxon>Desulfobulbia</taxon>
        <taxon>Desulfobulbales</taxon>
        <taxon>Desulfobulbaceae</taxon>
        <taxon>Candidatus Electrothrix</taxon>
    </lineage>
</organism>
<feature type="domain" description="Methionyl/Valyl/Leucyl/Isoleucyl-tRNA synthetase anticodon-binding" evidence="9">
    <location>
        <begin position="42"/>
        <end position="167"/>
    </location>
</feature>
<keyword evidence="3 10" id="KW-0436">Ligase</keyword>
<name>A0A444J557_9BACT</name>